<reference evidence="1 3" key="1">
    <citation type="submission" date="2015-03" db="EMBL/GenBank/DDBJ databases">
        <authorList>
            <person name="Hassan Y.I."/>
            <person name="Lepp D."/>
            <person name="Zhou T."/>
        </authorList>
    </citation>
    <scope>NUCLEOTIDE SEQUENCE [LARGE SCALE GENOMIC DNA]</scope>
    <source>
        <strain evidence="1 3">GH2-10</strain>
    </source>
</reference>
<evidence type="ECO:0000313" key="1">
    <source>
        <dbReference type="EMBL" id="KKB76313.1"/>
    </source>
</evidence>
<dbReference type="AlphaFoldDB" id="A0A0F5L1R5"/>
<dbReference type="Proteomes" id="UP000033514">
    <property type="component" value="Unassembled WGS sequence"/>
</dbReference>
<protein>
    <submittedName>
        <fullName evidence="1">Uncharacterized protein</fullName>
    </submittedName>
</protein>
<dbReference type="EMBL" id="LAJG01000045">
    <property type="protein sequence ID" value="KKB76313.1"/>
    <property type="molecule type" value="Genomic_DNA"/>
</dbReference>
<keyword evidence="3" id="KW-1185">Reference proteome</keyword>
<name>A0A0F5L1R5_9HYPH</name>
<evidence type="ECO:0000313" key="3">
    <source>
        <dbReference type="Proteomes" id="UP000033514"/>
    </source>
</evidence>
<comment type="caution">
    <text evidence="1">The sequence shown here is derived from an EMBL/GenBank/DDBJ whole genome shotgun (WGS) entry which is preliminary data.</text>
</comment>
<dbReference type="OrthoDB" id="7195851at2"/>
<organism evidence="1 3">
    <name type="scientific">Devosia soli</name>
    <dbReference type="NCBI Taxonomy" id="361041"/>
    <lineage>
        <taxon>Bacteria</taxon>
        <taxon>Pseudomonadati</taxon>
        <taxon>Pseudomonadota</taxon>
        <taxon>Alphaproteobacteria</taxon>
        <taxon>Hyphomicrobiales</taxon>
        <taxon>Devosiaceae</taxon>
        <taxon>Devosia</taxon>
    </lineage>
</organism>
<evidence type="ECO:0000313" key="2">
    <source>
        <dbReference type="EMBL" id="KKB76314.1"/>
    </source>
</evidence>
<feature type="non-terminal residue" evidence="1">
    <location>
        <position position="73"/>
    </location>
</feature>
<proteinExistence type="predicted"/>
<dbReference type="EMBL" id="LAJG01000045">
    <property type="protein sequence ID" value="KKB76314.1"/>
    <property type="molecule type" value="Genomic_DNA"/>
</dbReference>
<accession>A0A0F5L1R5</accession>
<sequence>MSSYTYFNSPLGRALALANDFVLFGSSGNQYVQIYNDLTLIGLLSGAGEMIKSGAGTLTLTNAIPFEGRLARQ</sequence>
<gene>
    <name evidence="1" type="ORF">VW35_18515</name>
    <name evidence="2" type="ORF">VW35_18520</name>
</gene>
<dbReference type="PATRIC" id="fig|361041.3.peg.3118"/>